<name>A0ABM7W9A3_9BACT</name>
<dbReference type="Pfam" id="PF00583">
    <property type="entry name" value="Acetyltransf_1"/>
    <property type="match status" value="1"/>
</dbReference>
<evidence type="ECO:0000259" key="3">
    <source>
        <dbReference type="PROSITE" id="PS51186"/>
    </source>
</evidence>
<dbReference type="InterPro" id="IPR045039">
    <property type="entry name" value="NSI-like"/>
</dbReference>
<dbReference type="InterPro" id="IPR016181">
    <property type="entry name" value="Acyl_CoA_acyltransferase"/>
</dbReference>
<dbReference type="CDD" id="cd04301">
    <property type="entry name" value="NAT_SF"/>
    <property type="match status" value="1"/>
</dbReference>
<dbReference type="PANTHER" id="PTHR43626">
    <property type="entry name" value="ACYL-COA N-ACYLTRANSFERASE"/>
    <property type="match status" value="1"/>
</dbReference>
<evidence type="ECO:0000256" key="1">
    <source>
        <dbReference type="ARBA" id="ARBA00022679"/>
    </source>
</evidence>
<keyword evidence="5" id="KW-1185">Reference proteome</keyword>
<dbReference type="PROSITE" id="PS51186">
    <property type="entry name" value="GNAT"/>
    <property type="match status" value="1"/>
</dbReference>
<keyword evidence="1" id="KW-0808">Transferase</keyword>
<feature type="domain" description="N-acetyltransferase" evidence="3">
    <location>
        <begin position="8"/>
        <end position="150"/>
    </location>
</feature>
<dbReference type="Proteomes" id="UP000830055">
    <property type="component" value="Chromosome"/>
</dbReference>
<dbReference type="InterPro" id="IPR000182">
    <property type="entry name" value="GNAT_dom"/>
</dbReference>
<keyword evidence="2" id="KW-0012">Acyltransferase</keyword>
<dbReference type="EMBL" id="AP025516">
    <property type="protein sequence ID" value="BDD87563.1"/>
    <property type="molecule type" value="Genomic_DNA"/>
</dbReference>
<protein>
    <submittedName>
        <fullName evidence="4">Acetyltransferase</fullName>
    </submittedName>
</protein>
<organism evidence="4 5">
    <name type="scientific">Desulfofustis limnaeus</name>
    <dbReference type="NCBI Taxonomy" id="2740163"/>
    <lineage>
        <taxon>Bacteria</taxon>
        <taxon>Pseudomonadati</taxon>
        <taxon>Thermodesulfobacteriota</taxon>
        <taxon>Desulfobulbia</taxon>
        <taxon>Desulfobulbales</taxon>
        <taxon>Desulfocapsaceae</taxon>
        <taxon>Desulfofustis</taxon>
    </lineage>
</organism>
<evidence type="ECO:0000313" key="5">
    <source>
        <dbReference type="Proteomes" id="UP000830055"/>
    </source>
</evidence>
<gene>
    <name evidence="4" type="ORF">DPPLL_19280</name>
</gene>
<dbReference type="Gene3D" id="3.40.630.30">
    <property type="match status" value="1"/>
</dbReference>
<proteinExistence type="predicted"/>
<accession>A0ABM7W9A3</accession>
<evidence type="ECO:0000256" key="2">
    <source>
        <dbReference type="ARBA" id="ARBA00023315"/>
    </source>
</evidence>
<evidence type="ECO:0000313" key="4">
    <source>
        <dbReference type="EMBL" id="BDD87563.1"/>
    </source>
</evidence>
<sequence length="159" mass="18270">MAPRAGTVMIRKARMEDIKQIHGLLKYYADRKLLLPRSISSLYDHLRDFVVWGENDGTISGVCSLHICWENLAEIRSLAVRDEAQGKGYGTRLVTTCLEEAADYGITRIFTLTYQPGFFRKLGFRDIDKRELPHKIWSDCINCSMFPDCDEEALLYEAD</sequence>
<dbReference type="SUPFAM" id="SSF55729">
    <property type="entry name" value="Acyl-CoA N-acyltransferases (Nat)"/>
    <property type="match status" value="1"/>
</dbReference>
<dbReference type="PANTHER" id="PTHR43626:SF4">
    <property type="entry name" value="GCN5-RELATED N-ACETYLTRANSFERASE 2, CHLOROPLASTIC"/>
    <property type="match status" value="1"/>
</dbReference>
<reference evidence="4 5" key="1">
    <citation type="submission" date="2022-01" db="EMBL/GenBank/DDBJ databases">
        <title>Desulfofustis limnae sp. nov., a novel mesophilic sulfate-reducing bacterium isolated from marsh soil.</title>
        <authorList>
            <person name="Watanabe M."/>
            <person name="Takahashi A."/>
            <person name="Kojima H."/>
            <person name="Fukui M."/>
        </authorList>
    </citation>
    <scope>NUCLEOTIDE SEQUENCE [LARGE SCALE GENOMIC DNA]</scope>
    <source>
        <strain evidence="4 5">PPLL</strain>
    </source>
</reference>
<dbReference type="NCBIfam" id="NF005840">
    <property type="entry name" value="PRK07757.1"/>
    <property type="match status" value="1"/>
</dbReference>